<protein>
    <submittedName>
        <fullName evidence="2">Uncharacterized protein</fullName>
    </submittedName>
</protein>
<organism evidence="2 3">
    <name type="scientific">Bradyrhizobium erythrophlei</name>
    <dbReference type="NCBI Taxonomy" id="1437360"/>
    <lineage>
        <taxon>Bacteria</taxon>
        <taxon>Pseudomonadati</taxon>
        <taxon>Pseudomonadota</taxon>
        <taxon>Alphaproteobacteria</taxon>
        <taxon>Hyphomicrobiales</taxon>
        <taxon>Nitrobacteraceae</taxon>
        <taxon>Bradyrhizobium</taxon>
    </lineage>
</organism>
<proteinExistence type="predicted"/>
<evidence type="ECO:0000256" key="1">
    <source>
        <dbReference type="SAM" id="MobiDB-lite"/>
    </source>
</evidence>
<dbReference type="AlphaFoldDB" id="A0A1M7UCW7"/>
<feature type="compositionally biased region" description="Basic and acidic residues" evidence="1">
    <location>
        <begin position="9"/>
        <end position="18"/>
    </location>
</feature>
<evidence type="ECO:0000313" key="2">
    <source>
        <dbReference type="EMBL" id="SHN80680.1"/>
    </source>
</evidence>
<evidence type="ECO:0000313" key="3">
    <source>
        <dbReference type="Proteomes" id="UP000184096"/>
    </source>
</evidence>
<dbReference type="Proteomes" id="UP000184096">
    <property type="component" value="Chromosome I"/>
</dbReference>
<keyword evidence="3" id="KW-1185">Reference proteome</keyword>
<gene>
    <name evidence="2" type="ORF">SAMN05444170_4469</name>
</gene>
<feature type="region of interest" description="Disordered" evidence="1">
    <location>
        <begin position="1"/>
        <end position="20"/>
    </location>
</feature>
<dbReference type="OrthoDB" id="8779602at2"/>
<dbReference type="RefSeq" id="WP_072826307.1">
    <property type="nucleotide sequence ID" value="NZ_LT670849.1"/>
</dbReference>
<sequence length="73" mass="8199">MATQIVMDHTGDRRHQFDPKNTNELAEAEKRFKELTGLGFTAAERTTTGETLKVKSFDPTARETVFFPRLVGG</sequence>
<reference evidence="3" key="1">
    <citation type="submission" date="2016-11" db="EMBL/GenBank/DDBJ databases">
        <authorList>
            <person name="Varghese N."/>
            <person name="Submissions S."/>
        </authorList>
    </citation>
    <scope>NUCLEOTIDE SEQUENCE [LARGE SCALE GENOMIC DNA]</scope>
    <source>
        <strain evidence="3">GAS401</strain>
    </source>
</reference>
<name>A0A1M7UCW7_9BRAD</name>
<dbReference type="EMBL" id="LT670849">
    <property type="protein sequence ID" value="SHN80680.1"/>
    <property type="molecule type" value="Genomic_DNA"/>
</dbReference>
<accession>A0A1M7UCW7</accession>